<gene>
    <name evidence="2" type="ORF">HZF05_18140</name>
</gene>
<proteinExistence type="predicted"/>
<evidence type="ECO:0000313" key="3">
    <source>
        <dbReference type="Proteomes" id="UP000570166"/>
    </source>
</evidence>
<comment type="caution">
    <text evidence="2">The sequence shown here is derived from an EMBL/GenBank/DDBJ whole genome shotgun (WGS) entry which is preliminary data.</text>
</comment>
<protein>
    <submittedName>
        <fullName evidence="2">PilZ domain-containing protein</fullName>
    </submittedName>
</protein>
<dbReference type="SUPFAM" id="SSF141371">
    <property type="entry name" value="PilZ domain-like"/>
    <property type="match status" value="1"/>
</dbReference>
<sequence length="126" mass="13675">MDAFTLSQWGVTITVTMPTVAPAQPAPTPSVAVPSDRRRASRYDVSVPVEVSTVDGLPLSNEVTNISASGFRCHSPMALRKGTKVIVRFNNGMRRRAYIAWQIGEDIGCRLLRALTADELAEVMTG</sequence>
<keyword evidence="3" id="KW-1185">Reference proteome</keyword>
<name>A0A838LBC8_9SPHN</name>
<feature type="domain" description="PilZ" evidence="1">
    <location>
        <begin position="36"/>
        <end position="118"/>
    </location>
</feature>
<dbReference type="GO" id="GO:0035438">
    <property type="term" value="F:cyclic-di-GMP binding"/>
    <property type="evidence" value="ECO:0007669"/>
    <property type="project" value="InterPro"/>
</dbReference>
<organism evidence="2 3">
    <name type="scientific">Sphingomonas chungangi</name>
    <dbReference type="NCBI Taxonomy" id="2683589"/>
    <lineage>
        <taxon>Bacteria</taxon>
        <taxon>Pseudomonadati</taxon>
        <taxon>Pseudomonadota</taxon>
        <taxon>Alphaproteobacteria</taxon>
        <taxon>Sphingomonadales</taxon>
        <taxon>Sphingomonadaceae</taxon>
        <taxon>Sphingomonas</taxon>
    </lineage>
</organism>
<dbReference type="EMBL" id="JACEIB010000027">
    <property type="protein sequence ID" value="MBA2936005.1"/>
    <property type="molecule type" value="Genomic_DNA"/>
</dbReference>
<reference evidence="2 3" key="1">
    <citation type="submission" date="2020-07" db="EMBL/GenBank/DDBJ databases">
        <authorList>
            <person name="Sun Q."/>
        </authorList>
    </citation>
    <scope>NUCLEOTIDE SEQUENCE [LARGE SCALE GENOMIC DNA]</scope>
    <source>
        <strain evidence="2 3">CGMCC 1.13654</strain>
    </source>
</reference>
<evidence type="ECO:0000313" key="2">
    <source>
        <dbReference type="EMBL" id="MBA2936005.1"/>
    </source>
</evidence>
<dbReference type="AlphaFoldDB" id="A0A838LBC8"/>
<dbReference type="RefSeq" id="WP_160363905.1">
    <property type="nucleotide sequence ID" value="NZ_JACEIB010000027.1"/>
</dbReference>
<dbReference type="InterPro" id="IPR009875">
    <property type="entry name" value="PilZ_domain"/>
</dbReference>
<evidence type="ECO:0000259" key="1">
    <source>
        <dbReference type="Pfam" id="PF07238"/>
    </source>
</evidence>
<dbReference type="Gene3D" id="2.40.10.220">
    <property type="entry name" value="predicted glycosyltransferase like domains"/>
    <property type="match status" value="1"/>
</dbReference>
<dbReference type="Proteomes" id="UP000570166">
    <property type="component" value="Unassembled WGS sequence"/>
</dbReference>
<accession>A0A838LBC8</accession>
<dbReference type="Pfam" id="PF07238">
    <property type="entry name" value="PilZ"/>
    <property type="match status" value="1"/>
</dbReference>